<accession>A0ABM1B295</accession>
<name>A0ABM1B295_LIMPO</name>
<dbReference type="InterPro" id="IPR005874">
    <property type="entry name" value="SUI1_euk"/>
</dbReference>
<dbReference type="GO" id="GO:0003743">
    <property type="term" value="F:translation initiation factor activity"/>
    <property type="evidence" value="ECO:0007669"/>
    <property type="project" value="UniProtKB-KW"/>
</dbReference>
<dbReference type="Proteomes" id="UP000694941">
    <property type="component" value="Unplaced"/>
</dbReference>
<evidence type="ECO:0000259" key="3">
    <source>
        <dbReference type="PROSITE" id="PS50296"/>
    </source>
</evidence>
<dbReference type="SUPFAM" id="SSF55159">
    <property type="entry name" value="eIF1-like"/>
    <property type="match status" value="1"/>
</dbReference>
<dbReference type="Gene3D" id="3.30.780.10">
    <property type="entry name" value="SUI1-like domain"/>
    <property type="match status" value="1"/>
</dbReference>
<keyword evidence="2" id="KW-0648">Protein biosynthesis</keyword>
<keyword evidence="5" id="KW-0396">Initiation factor</keyword>
<proteinExistence type="inferred from homology"/>
<evidence type="ECO:0000313" key="5">
    <source>
        <dbReference type="RefSeq" id="XP_013773325.1"/>
    </source>
</evidence>
<dbReference type="PROSITE" id="PS50296">
    <property type="entry name" value="SUI1"/>
    <property type="match status" value="1"/>
</dbReference>
<dbReference type="PIRSF" id="PIRSF004499">
    <property type="entry name" value="SUI1_euk"/>
    <property type="match status" value="1"/>
</dbReference>
<feature type="domain" description="SUI1" evidence="3">
    <location>
        <begin position="31"/>
        <end position="101"/>
    </location>
</feature>
<dbReference type="CDD" id="cd11566">
    <property type="entry name" value="eIF1_SUI1"/>
    <property type="match status" value="1"/>
</dbReference>
<dbReference type="RefSeq" id="XP_013773325.1">
    <property type="nucleotide sequence ID" value="XM_013917871.2"/>
</dbReference>
<keyword evidence="4" id="KW-1185">Reference proteome</keyword>
<gene>
    <name evidence="5" type="primary">LOC106458364</name>
</gene>
<evidence type="ECO:0000313" key="4">
    <source>
        <dbReference type="Proteomes" id="UP000694941"/>
    </source>
</evidence>
<dbReference type="PANTHER" id="PTHR10388">
    <property type="entry name" value="EUKARYOTIC TRANSLATION INITIATION FACTOR SUI1"/>
    <property type="match status" value="1"/>
</dbReference>
<comment type="similarity">
    <text evidence="1">Belongs to the SUI1 family.</text>
</comment>
<evidence type="ECO:0000256" key="2">
    <source>
        <dbReference type="ARBA" id="ARBA00022917"/>
    </source>
</evidence>
<dbReference type="InterPro" id="IPR036877">
    <property type="entry name" value="SUI1_dom_sf"/>
</dbReference>
<evidence type="ECO:0000256" key="1">
    <source>
        <dbReference type="ARBA" id="ARBA00005422"/>
    </source>
</evidence>
<protein>
    <submittedName>
        <fullName evidence="5">Eukaryotic translation initiation factor 1</fullName>
    </submittedName>
</protein>
<dbReference type="NCBIfam" id="TIGR01160">
    <property type="entry name" value="SUI1_MOF2"/>
    <property type="match status" value="1"/>
</dbReference>
<reference evidence="5" key="1">
    <citation type="submission" date="2025-08" db="UniProtKB">
        <authorList>
            <consortium name="RefSeq"/>
        </authorList>
    </citation>
    <scope>IDENTIFICATION</scope>
    <source>
        <tissue evidence="5">Muscle</tissue>
    </source>
</reference>
<dbReference type="GeneID" id="106458364"/>
<sequence length="113" mass="12618">MSASIQNLKTFDPFADAIRADEQSGVQDGLIHIRIQQRSGRKTLTTVQGISDDYDKKKIVKACKKEFACNGTVVEHPEYGEVIQLQGDQRNNICQFLTKVGIAKPDQLKVHGF</sequence>
<dbReference type="Pfam" id="PF01253">
    <property type="entry name" value="SUI1"/>
    <property type="match status" value="1"/>
</dbReference>
<dbReference type="InterPro" id="IPR001950">
    <property type="entry name" value="SUI1"/>
</dbReference>
<organism evidence="4 5">
    <name type="scientific">Limulus polyphemus</name>
    <name type="common">Atlantic horseshoe crab</name>
    <dbReference type="NCBI Taxonomy" id="6850"/>
    <lineage>
        <taxon>Eukaryota</taxon>
        <taxon>Metazoa</taxon>
        <taxon>Ecdysozoa</taxon>
        <taxon>Arthropoda</taxon>
        <taxon>Chelicerata</taxon>
        <taxon>Merostomata</taxon>
        <taxon>Xiphosura</taxon>
        <taxon>Limulidae</taxon>
        <taxon>Limulus</taxon>
    </lineage>
</organism>